<protein>
    <submittedName>
        <fullName evidence="1">Uncharacterized protein</fullName>
    </submittedName>
</protein>
<dbReference type="AlphaFoldDB" id="A0A1I3LHL6"/>
<dbReference type="Proteomes" id="UP000182829">
    <property type="component" value="Unassembled WGS sequence"/>
</dbReference>
<dbReference type="GeneID" id="14207320"/>
<sequence>MPPGPGLVSERALARTYHSHSYADAYDAVEDYRRVTRYASEQPQEGSSAVSSALELPRGRIRPWLNGSKPNPVHAIETARNYGWLNCTYDDPEFDPLNTLVASVFSGGSITVDNYQPSFPLDDEGNHVVDALELADVEYTVVDDRDGRADEIRPTTDGTVLGRVLAVLGAPTGPKAKQHLSLPDYLEDAPTAVREQFVDAYLEHRAVNYRGKDTLCIQEQRNREYLTDLADLLNDVADGGVALRERNIVITADASRRLGAVN</sequence>
<organism evidence="1 2">
    <name type="scientific">Natronobacterium gregoryi</name>
    <dbReference type="NCBI Taxonomy" id="44930"/>
    <lineage>
        <taxon>Archaea</taxon>
        <taxon>Methanobacteriati</taxon>
        <taxon>Methanobacteriota</taxon>
        <taxon>Stenosarchaea group</taxon>
        <taxon>Halobacteria</taxon>
        <taxon>Halobacteriales</taxon>
        <taxon>Natrialbaceae</taxon>
        <taxon>Natronobacterium</taxon>
    </lineage>
</organism>
<gene>
    <name evidence="1" type="ORF">SAMN05443661_10713</name>
</gene>
<dbReference type="RefSeq" id="WP_005579957.1">
    <property type="nucleotide sequence ID" value="NZ_FORO01000007.1"/>
</dbReference>
<name>A0A1I3LHL6_9EURY</name>
<evidence type="ECO:0000313" key="2">
    <source>
        <dbReference type="Proteomes" id="UP000182829"/>
    </source>
</evidence>
<evidence type="ECO:0000313" key="1">
    <source>
        <dbReference type="EMBL" id="SFI84234.1"/>
    </source>
</evidence>
<proteinExistence type="predicted"/>
<reference evidence="1 2" key="1">
    <citation type="submission" date="2016-10" db="EMBL/GenBank/DDBJ databases">
        <authorList>
            <person name="de Groot N.N."/>
        </authorList>
    </citation>
    <scope>NUCLEOTIDE SEQUENCE [LARGE SCALE GENOMIC DNA]</scope>
    <source>
        <strain evidence="1 2">SP2</strain>
    </source>
</reference>
<dbReference type="OMA" id="ARYANTH"/>
<accession>A0A1I3LHL6</accession>
<dbReference type="EMBL" id="FORO01000007">
    <property type="protein sequence ID" value="SFI84234.1"/>
    <property type="molecule type" value="Genomic_DNA"/>
</dbReference>
<dbReference type="OrthoDB" id="200049at2157"/>